<dbReference type="GO" id="GO:0016787">
    <property type="term" value="F:hydrolase activity"/>
    <property type="evidence" value="ECO:0007669"/>
    <property type="project" value="UniProtKB-KW"/>
</dbReference>
<dbReference type="InterPro" id="IPR032465">
    <property type="entry name" value="ACMSD"/>
</dbReference>
<dbReference type="GO" id="GO:0016831">
    <property type="term" value="F:carboxy-lyase activity"/>
    <property type="evidence" value="ECO:0007669"/>
    <property type="project" value="InterPro"/>
</dbReference>
<keyword evidence="4" id="KW-1185">Reference proteome</keyword>
<dbReference type="SUPFAM" id="SSF51556">
    <property type="entry name" value="Metallo-dependent hydrolases"/>
    <property type="match status" value="1"/>
</dbReference>
<comment type="caution">
    <text evidence="3">The sequence shown here is derived from an EMBL/GenBank/DDBJ whole genome shotgun (WGS) entry which is preliminary data.</text>
</comment>
<protein>
    <submittedName>
        <fullName evidence="3">Putative TIM-barrel fold metal-dependent hydrolase</fullName>
    </submittedName>
</protein>
<dbReference type="Pfam" id="PF04909">
    <property type="entry name" value="Amidohydro_2"/>
    <property type="match status" value="1"/>
</dbReference>
<evidence type="ECO:0000256" key="1">
    <source>
        <dbReference type="ARBA" id="ARBA00023239"/>
    </source>
</evidence>
<reference evidence="3 4" key="1">
    <citation type="submission" date="2018-05" db="EMBL/GenBank/DDBJ databases">
        <title>Genomic Encyclopedia of Type Strains, Phase IV (KMG-IV): sequencing the most valuable type-strain genomes for metagenomic binning, comparative biology and taxonomic classification.</title>
        <authorList>
            <person name="Goeker M."/>
        </authorList>
    </citation>
    <scope>NUCLEOTIDE SEQUENCE [LARGE SCALE GENOMIC DNA]</scope>
    <source>
        <strain evidence="3 4">DSM 6462</strain>
    </source>
</reference>
<dbReference type="InterPro" id="IPR006680">
    <property type="entry name" value="Amidohydro-rel"/>
</dbReference>
<sequence length="262" mass="29388">MRNKTYPSDFDLIIDMHCHMGHFRNFQIPFNDVHGMVTGMDALGIDIACVTHHAGIFSDFRFGNDKVAEAMRLYPERIVGYCTINPNFPGEVRAEMERCIDGMGFKALKVHPELHDDYPLDGPNYRPVWEFAQERKLPLLSHTYSGGDSLEVFGRLADEYPDVTILLGHLAFDKGLERSFAMVNEHPNVIIDLTGPVQFLGVVERAVRGVGADRVVYGSDIPFRDAATQLGNVLYADLTREEKTKVLGLNAKRIFGIGEMLA</sequence>
<evidence type="ECO:0000259" key="2">
    <source>
        <dbReference type="Pfam" id="PF04909"/>
    </source>
</evidence>
<dbReference type="Gene3D" id="3.20.20.140">
    <property type="entry name" value="Metal-dependent hydrolases"/>
    <property type="match status" value="1"/>
</dbReference>
<keyword evidence="1" id="KW-0456">Lyase</keyword>
<evidence type="ECO:0000313" key="3">
    <source>
        <dbReference type="EMBL" id="PXW65092.1"/>
    </source>
</evidence>
<evidence type="ECO:0000313" key="4">
    <source>
        <dbReference type="Proteomes" id="UP000248021"/>
    </source>
</evidence>
<organism evidence="3 4">
    <name type="scientific">Chelatococcus asaccharovorans</name>
    <dbReference type="NCBI Taxonomy" id="28210"/>
    <lineage>
        <taxon>Bacteria</taxon>
        <taxon>Pseudomonadati</taxon>
        <taxon>Pseudomonadota</taxon>
        <taxon>Alphaproteobacteria</taxon>
        <taxon>Hyphomicrobiales</taxon>
        <taxon>Chelatococcaceae</taxon>
        <taxon>Chelatococcus</taxon>
    </lineage>
</organism>
<dbReference type="EMBL" id="QJJK01000001">
    <property type="protein sequence ID" value="PXW65092.1"/>
    <property type="molecule type" value="Genomic_DNA"/>
</dbReference>
<dbReference type="PANTHER" id="PTHR21240">
    <property type="entry name" value="2-AMINO-3-CARBOXYLMUCONATE-6-SEMIALDEHYDE DECARBOXYLASE"/>
    <property type="match status" value="1"/>
</dbReference>
<name>A0A2V3UIA1_9HYPH</name>
<dbReference type="InterPro" id="IPR032466">
    <property type="entry name" value="Metal_Hydrolase"/>
</dbReference>
<accession>A0A2V3UIA1</accession>
<gene>
    <name evidence="3" type="ORF">C7450_101855</name>
</gene>
<keyword evidence="3" id="KW-0378">Hydrolase</keyword>
<feature type="domain" description="Amidohydrolase-related" evidence="2">
    <location>
        <begin position="61"/>
        <end position="257"/>
    </location>
</feature>
<dbReference type="AlphaFoldDB" id="A0A2V3UIA1"/>
<proteinExistence type="predicted"/>
<dbReference type="RefSeq" id="WP_170147034.1">
    <property type="nucleotide sequence ID" value="NZ_JAHBRY010000001.1"/>
</dbReference>
<dbReference type="Proteomes" id="UP000248021">
    <property type="component" value="Unassembled WGS sequence"/>
</dbReference>